<dbReference type="GeneID" id="27667647"/>
<organism evidence="1 2">
    <name type="scientific">Sporothrix schenckii 1099-18</name>
    <dbReference type="NCBI Taxonomy" id="1397361"/>
    <lineage>
        <taxon>Eukaryota</taxon>
        <taxon>Fungi</taxon>
        <taxon>Dikarya</taxon>
        <taxon>Ascomycota</taxon>
        <taxon>Pezizomycotina</taxon>
        <taxon>Sordariomycetes</taxon>
        <taxon>Sordariomycetidae</taxon>
        <taxon>Ophiostomatales</taxon>
        <taxon>Ophiostomataceae</taxon>
        <taxon>Sporothrix</taxon>
    </lineage>
</organism>
<reference evidence="1 2" key="2">
    <citation type="journal article" date="2015" name="Eukaryot. Cell">
        <title>Asexual propagation of a virulent clone complex in a human and feline outbreak of sporotrichosis.</title>
        <authorList>
            <person name="Teixeira Mde M."/>
            <person name="Rodrigues A.M."/>
            <person name="Tsui C.K."/>
            <person name="de Almeida L.G."/>
            <person name="Van Diepeningen A.D."/>
            <person name="van den Ende B.G."/>
            <person name="Fernandes G.F."/>
            <person name="Kano R."/>
            <person name="Hamelin R.C."/>
            <person name="Lopes-Bezerra L.M."/>
            <person name="Vasconcelos A.T."/>
            <person name="de Hoog S."/>
            <person name="de Camargo Z.P."/>
            <person name="Felipe M.S."/>
        </authorList>
    </citation>
    <scope>NUCLEOTIDE SEQUENCE [LARGE SCALE GENOMIC DNA]</scope>
    <source>
        <strain evidence="1 2">1099-18</strain>
    </source>
</reference>
<dbReference type="EMBL" id="AXCR01000012">
    <property type="protein sequence ID" value="KJR80869.1"/>
    <property type="molecule type" value="Genomic_DNA"/>
</dbReference>
<dbReference type="VEuPathDB" id="FungiDB:SPSK_05628"/>
<proteinExistence type="predicted"/>
<sequence length="168" mass="17937">MEILGLVRRVVNSGLMHKVFGFAAVAVNTLPVLFRPLFVTAEVEGGRTGPDPGNIGIGELPVHLASRLATDICPAGPHRPSGTCCAVHPVCVMDPDKSSNPALVPCFLNAVESEQETGTQDESAILGWISGSDMLNKLDQLSYFSEFFNPCPFFEAASYGAADDRDEL</sequence>
<accession>A0A0F2LVI8</accession>
<dbReference type="Proteomes" id="UP000033710">
    <property type="component" value="Unassembled WGS sequence"/>
</dbReference>
<comment type="caution">
    <text evidence="1">The sequence shown here is derived from an EMBL/GenBank/DDBJ whole genome shotgun (WGS) entry which is preliminary data.</text>
</comment>
<dbReference type="KEGG" id="ssck:SPSK_05628"/>
<evidence type="ECO:0000313" key="2">
    <source>
        <dbReference type="Proteomes" id="UP000033710"/>
    </source>
</evidence>
<name>A0A0F2LVI8_SPOSC</name>
<evidence type="ECO:0000313" key="1">
    <source>
        <dbReference type="EMBL" id="KJR80869.1"/>
    </source>
</evidence>
<gene>
    <name evidence="1" type="ORF">SPSK_05628</name>
</gene>
<reference evidence="1 2" key="1">
    <citation type="journal article" date="2014" name="BMC Genomics">
        <title>Comparative genomics of the major fungal agents of human and animal Sporotrichosis: Sporothrix schenckii and Sporothrix brasiliensis.</title>
        <authorList>
            <person name="Teixeira M.M."/>
            <person name="de Almeida L.G."/>
            <person name="Kubitschek-Barreira P."/>
            <person name="Alves F.L."/>
            <person name="Kioshima E.S."/>
            <person name="Abadio A.K."/>
            <person name="Fernandes L."/>
            <person name="Derengowski L.S."/>
            <person name="Ferreira K.S."/>
            <person name="Souza R.C."/>
            <person name="Ruiz J.C."/>
            <person name="de Andrade N.C."/>
            <person name="Paes H.C."/>
            <person name="Nicola A.M."/>
            <person name="Albuquerque P."/>
            <person name="Gerber A.L."/>
            <person name="Martins V.P."/>
            <person name="Peconick L.D."/>
            <person name="Neto A.V."/>
            <person name="Chaucanez C.B."/>
            <person name="Silva P.A."/>
            <person name="Cunha O.L."/>
            <person name="de Oliveira F.F."/>
            <person name="dos Santos T.C."/>
            <person name="Barros A.L."/>
            <person name="Soares M.A."/>
            <person name="de Oliveira L.M."/>
            <person name="Marini M.M."/>
            <person name="Villalobos-Duno H."/>
            <person name="Cunha M.M."/>
            <person name="de Hoog S."/>
            <person name="da Silveira J.F."/>
            <person name="Henrissat B."/>
            <person name="Nino-Vega G.A."/>
            <person name="Cisalpino P.S."/>
            <person name="Mora-Montes H.M."/>
            <person name="Almeida S.R."/>
            <person name="Stajich J.E."/>
            <person name="Lopes-Bezerra L.M."/>
            <person name="Vasconcelos A.T."/>
            <person name="Felipe M.S."/>
        </authorList>
    </citation>
    <scope>NUCLEOTIDE SEQUENCE [LARGE SCALE GENOMIC DNA]</scope>
    <source>
        <strain evidence="1 2">1099-18</strain>
    </source>
</reference>
<dbReference type="RefSeq" id="XP_016583545.1">
    <property type="nucleotide sequence ID" value="XM_016732370.1"/>
</dbReference>
<protein>
    <submittedName>
        <fullName evidence="1">Uncharacterized protein</fullName>
    </submittedName>
</protein>
<dbReference type="AlphaFoldDB" id="A0A0F2LVI8"/>
<dbReference type="OrthoDB" id="10294729at2759"/>